<proteinExistence type="inferred from homology"/>
<accession>A0A5M9GWR2</accession>
<dbReference type="Proteomes" id="UP000322918">
    <property type="component" value="Unassembled WGS sequence"/>
</dbReference>
<organism evidence="3 4">
    <name type="scientific">Arcticibacter tournemirensis</name>
    <dbReference type="NCBI Taxonomy" id="699437"/>
    <lineage>
        <taxon>Bacteria</taxon>
        <taxon>Pseudomonadati</taxon>
        <taxon>Bacteroidota</taxon>
        <taxon>Sphingobacteriia</taxon>
        <taxon>Sphingobacteriales</taxon>
        <taxon>Sphingobacteriaceae</taxon>
        <taxon>Arcticibacter</taxon>
    </lineage>
</organism>
<evidence type="ECO:0000313" key="3">
    <source>
        <dbReference type="EMBL" id="KAA8477937.1"/>
    </source>
</evidence>
<dbReference type="RefSeq" id="WP_141813332.1">
    <property type="nucleotide sequence ID" value="NZ_VFPL01000001.1"/>
</dbReference>
<sequence length="282" mass="31866">METILVPVDFSKTSDHAAKYALRIAQQIGNCRLLLLHTVRVGYYETILPSVDYTQYGDEDIQRMHRSFLKKLNNLKDRLSSLCGKNLPIDISIEEGSLLAIINEINAHEKPFLVIIGSNGSSDLNDRVLGTNTIRIAKTSTKPVLVVPPNAMFKPVEKVVLACDFRKITELIPVDSLKTIVKTFGAKLEVLNVNPKGEQLKEDLLREQALLDQMLNDLDHEYQFTSNRNVAEGILEYAHDSKAQIIISLPRKYSFFESILHDSISTKLTFRSDKPVLLLRAY</sequence>
<dbReference type="InterPro" id="IPR006016">
    <property type="entry name" value="UspA"/>
</dbReference>
<keyword evidence="4" id="KW-1185">Reference proteome</keyword>
<dbReference type="OrthoDB" id="9788959at2"/>
<evidence type="ECO:0000256" key="1">
    <source>
        <dbReference type="ARBA" id="ARBA00008791"/>
    </source>
</evidence>
<evidence type="ECO:0000259" key="2">
    <source>
        <dbReference type="Pfam" id="PF00582"/>
    </source>
</evidence>
<dbReference type="PANTHER" id="PTHR46268:SF6">
    <property type="entry name" value="UNIVERSAL STRESS PROTEIN UP12"/>
    <property type="match status" value="1"/>
</dbReference>
<dbReference type="PANTHER" id="PTHR46268">
    <property type="entry name" value="STRESS RESPONSE PROTEIN NHAX"/>
    <property type="match status" value="1"/>
</dbReference>
<dbReference type="PRINTS" id="PR01438">
    <property type="entry name" value="UNVRSLSTRESS"/>
</dbReference>
<name>A0A5M9GWR2_9SPHI</name>
<dbReference type="Pfam" id="PF00582">
    <property type="entry name" value="Usp"/>
    <property type="match status" value="1"/>
</dbReference>
<evidence type="ECO:0000313" key="4">
    <source>
        <dbReference type="Proteomes" id="UP000322918"/>
    </source>
</evidence>
<dbReference type="CDD" id="cd00293">
    <property type="entry name" value="USP-like"/>
    <property type="match status" value="1"/>
</dbReference>
<comment type="caution">
    <text evidence="3">The sequence shown here is derived from an EMBL/GenBank/DDBJ whole genome shotgun (WGS) entry which is preliminary data.</text>
</comment>
<reference evidence="3 4" key="1">
    <citation type="submission" date="2019-09" db="EMBL/GenBank/DDBJ databases">
        <title>Pararcticibacter amylolyticus gen. nov., sp. nov., isolated from a rottenly hemp rope, and reclassification of Pedobacter tournemirensis as Pararcticibacter tournemirensis comb. nov.</title>
        <authorList>
            <person name="Cai Y."/>
        </authorList>
    </citation>
    <scope>NUCLEOTIDE SEQUENCE [LARGE SCALE GENOMIC DNA]</scope>
    <source>
        <strain evidence="3 4">TF5-37.2-LB10</strain>
    </source>
</reference>
<dbReference type="Gene3D" id="3.40.50.12370">
    <property type="match status" value="1"/>
</dbReference>
<dbReference type="SUPFAM" id="SSF52402">
    <property type="entry name" value="Adenine nucleotide alpha hydrolases-like"/>
    <property type="match status" value="2"/>
</dbReference>
<dbReference type="InterPro" id="IPR006015">
    <property type="entry name" value="Universal_stress_UspA"/>
</dbReference>
<comment type="similarity">
    <text evidence="1">Belongs to the universal stress protein A family.</text>
</comment>
<protein>
    <submittedName>
        <fullName evidence="3">Universal stress protein</fullName>
    </submittedName>
</protein>
<dbReference type="AlphaFoldDB" id="A0A5M9GWR2"/>
<feature type="domain" description="UspA" evidence="2">
    <location>
        <begin position="2"/>
        <end position="148"/>
    </location>
</feature>
<dbReference type="EMBL" id="VWNE01000035">
    <property type="protein sequence ID" value="KAA8477937.1"/>
    <property type="molecule type" value="Genomic_DNA"/>
</dbReference>
<gene>
    <name evidence="3" type="ORF">F1649_18220</name>
</gene>